<keyword evidence="2" id="KW-1185">Reference proteome</keyword>
<sequence>MVMSINITKAKFTMKDSYFSVKQRGSIIVEFIPLIEHDQNSQQKYFSTKDKKTIIFHSEKIYDFLTGKPVFIEYRKEREGINNKLEIKENSPNWEWTLHITGNQNDYRKVVVKPNDHFFISKLFDFSIPYIYGWYALGDSRLAEQSIAVEAEPKDPFENI</sequence>
<dbReference type="Gene3D" id="2.30.31.10">
    <property type="entry name" value="Transcriptional Coactivator Pc4, Chain A"/>
    <property type="match status" value="1"/>
</dbReference>
<evidence type="ECO:0000313" key="2">
    <source>
        <dbReference type="Proteomes" id="UP000187209"/>
    </source>
</evidence>
<dbReference type="Proteomes" id="UP000187209">
    <property type="component" value="Unassembled WGS sequence"/>
</dbReference>
<dbReference type="GO" id="GO:0003677">
    <property type="term" value="F:DNA binding"/>
    <property type="evidence" value="ECO:0007669"/>
    <property type="project" value="InterPro"/>
</dbReference>
<reference evidence="1 2" key="1">
    <citation type="submission" date="2016-11" db="EMBL/GenBank/DDBJ databases">
        <title>The macronuclear genome of Stentor coeruleus: a giant cell with tiny introns.</title>
        <authorList>
            <person name="Slabodnick M."/>
            <person name="Ruby J.G."/>
            <person name="Reiff S.B."/>
            <person name="Swart E.C."/>
            <person name="Gosai S."/>
            <person name="Prabakaran S."/>
            <person name="Witkowska E."/>
            <person name="Larue G.E."/>
            <person name="Fisher S."/>
            <person name="Freeman R.M."/>
            <person name="Gunawardena J."/>
            <person name="Chu W."/>
            <person name="Stover N.A."/>
            <person name="Gregory B.D."/>
            <person name="Nowacki M."/>
            <person name="Derisi J."/>
            <person name="Roy S.W."/>
            <person name="Marshall W.F."/>
            <person name="Sood P."/>
        </authorList>
    </citation>
    <scope>NUCLEOTIDE SEQUENCE [LARGE SCALE GENOMIC DNA]</scope>
    <source>
        <strain evidence="1">WM001</strain>
    </source>
</reference>
<dbReference type="SUPFAM" id="SSF54447">
    <property type="entry name" value="ssDNA-binding transcriptional regulator domain"/>
    <property type="match status" value="1"/>
</dbReference>
<dbReference type="OrthoDB" id="511009at2759"/>
<evidence type="ECO:0000313" key="1">
    <source>
        <dbReference type="EMBL" id="OMJ86793.1"/>
    </source>
</evidence>
<comment type="caution">
    <text evidence="1">The sequence shown here is derived from an EMBL/GenBank/DDBJ whole genome shotgun (WGS) entry which is preliminary data.</text>
</comment>
<dbReference type="EMBL" id="MPUH01000195">
    <property type="protein sequence ID" value="OMJ86793.1"/>
    <property type="molecule type" value="Genomic_DNA"/>
</dbReference>
<accession>A0A1R2CCR9</accession>
<name>A0A1R2CCR9_9CILI</name>
<protein>
    <submittedName>
        <fullName evidence="1">Uncharacterized protein</fullName>
    </submittedName>
</protein>
<dbReference type="GO" id="GO:0006355">
    <property type="term" value="P:regulation of DNA-templated transcription"/>
    <property type="evidence" value="ECO:0007669"/>
    <property type="project" value="InterPro"/>
</dbReference>
<dbReference type="AlphaFoldDB" id="A0A1R2CCR9"/>
<gene>
    <name evidence="1" type="ORF">SteCoe_11649</name>
</gene>
<dbReference type="InterPro" id="IPR009044">
    <property type="entry name" value="ssDNA-bd_transcriptional_reg"/>
</dbReference>
<proteinExistence type="predicted"/>
<organism evidence="1 2">
    <name type="scientific">Stentor coeruleus</name>
    <dbReference type="NCBI Taxonomy" id="5963"/>
    <lineage>
        <taxon>Eukaryota</taxon>
        <taxon>Sar</taxon>
        <taxon>Alveolata</taxon>
        <taxon>Ciliophora</taxon>
        <taxon>Postciliodesmatophora</taxon>
        <taxon>Heterotrichea</taxon>
        <taxon>Heterotrichida</taxon>
        <taxon>Stentoridae</taxon>
        <taxon>Stentor</taxon>
    </lineage>
</organism>